<protein>
    <submittedName>
        <fullName evidence="1">Uncharacterized protein</fullName>
    </submittedName>
</protein>
<name>A0AAU8PIM9_EDWPI</name>
<reference evidence="1 2" key="1">
    <citation type="journal article" date="2009" name="PLoS ONE">
        <title>Genome sequence of the versatile fish pathogen Edwardsiella tarda provides insights into its adaptation to broad host ranges and intracellular niches.</title>
        <authorList>
            <person name="Wang Q."/>
            <person name="Yang M."/>
            <person name="Xiao J."/>
            <person name="Wu H."/>
            <person name="Wang X."/>
            <person name="Lv Y."/>
            <person name="Xu L."/>
            <person name="Zheng H."/>
            <person name="Wang S."/>
            <person name="Zhao G."/>
            <person name="Liu Q."/>
            <person name="Zhang Y."/>
        </authorList>
    </citation>
    <scope>NUCLEOTIDE SEQUENCE [LARGE SCALE GENOMIC DNA]</scope>
    <source>
        <strain evidence="2">EIB202 / CCTCC M208068</strain>
    </source>
</reference>
<dbReference type="EMBL" id="CP001135">
    <property type="protein sequence ID" value="ACY86044.1"/>
    <property type="molecule type" value="Genomic_DNA"/>
</dbReference>
<dbReference type="KEGG" id="etr:ETAE_3213"/>
<evidence type="ECO:0000313" key="1">
    <source>
        <dbReference type="EMBL" id="ACY86044.1"/>
    </source>
</evidence>
<evidence type="ECO:0000313" key="2">
    <source>
        <dbReference type="Proteomes" id="UP000002634"/>
    </source>
</evidence>
<keyword evidence="2" id="KW-1185">Reference proteome</keyword>
<proteinExistence type="predicted"/>
<accession>A0AAU8PIM9</accession>
<sequence length="270" mass="30220">MTTTAGFTQARTDTTTQTLGSVLGAFGRRQSIQTHLLLLNFNHVGNRVDHTTNGRSILTLYGVTDATQTQAKQRCLMFRQTADRTAGLSNFDSLCHGLLPQNFFNGFTTLGSDHFRRFHTFQTVDSCTNHVNRVGGTICFSQNVTNSSDFQDGAHCTTGDDTGTFRSRLHEHTRTRVSTFNRVLQGAAVQRDVDHVTTGFLHRFLDRCRNFTGFAVAKTDATVAITHYSQCGEAKNTATFNSLRYAIYRDQLFLQFASLFFDVRHLTPLP</sequence>
<dbReference type="AlphaFoldDB" id="A0AAU8PIM9"/>
<organism evidence="1 2">
    <name type="scientific">Edwardsiella piscicida</name>
    <dbReference type="NCBI Taxonomy" id="1263550"/>
    <lineage>
        <taxon>Bacteria</taxon>
        <taxon>Pseudomonadati</taxon>
        <taxon>Pseudomonadota</taxon>
        <taxon>Gammaproteobacteria</taxon>
        <taxon>Enterobacterales</taxon>
        <taxon>Hafniaceae</taxon>
        <taxon>Edwardsiella</taxon>
    </lineage>
</organism>
<dbReference type="Proteomes" id="UP000002634">
    <property type="component" value="Chromosome"/>
</dbReference>
<gene>
    <name evidence="1" type="ordered locus">ETAE_3213</name>
</gene>